<protein>
    <submittedName>
        <fullName evidence="2">Uncharacterized protein</fullName>
    </submittedName>
</protein>
<evidence type="ECO:0000313" key="2">
    <source>
        <dbReference type="EMBL" id="CAE0117015.1"/>
    </source>
</evidence>
<feature type="compositionally biased region" description="Basic residues" evidence="1">
    <location>
        <begin position="92"/>
        <end position="106"/>
    </location>
</feature>
<proteinExistence type="predicted"/>
<reference evidence="2" key="1">
    <citation type="submission" date="2021-01" db="EMBL/GenBank/DDBJ databases">
        <authorList>
            <person name="Corre E."/>
            <person name="Pelletier E."/>
            <person name="Niang G."/>
            <person name="Scheremetjew M."/>
            <person name="Finn R."/>
            <person name="Kale V."/>
            <person name="Holt S."/>
            <person name="Cochrane G."/>
            <person name="Meng A."/>
            <person name="Brown T."/>
            <person name="Cohen L."/>
        </authorList>
    </citation>
    <scope>NUCLEOTIDE SEQUENCE</scope>
    <source>
        <strain evidence="2">CCMP281</strain>
    </source>
</reference>
<dbReference type="EMBL" id="HBHX01031781">
    <property type="protein sequence ID" value="CAE0117015.1"/>
    <property type="molecule type" value="Transcribed_RNA"/>
</dbReference>
<accession>A0A7S3AVV6</accession>
<name>A0A7S3AVV6_9EUKA</name>
<evidence type="ECO:0000256" key="1">
    <source>
        <dbReference type="SAM" id="MobiDB-lite"/>
    </source>
</evidence>
<dbReference type="AlphaFoldDB" id="A0A7S3AVV6"/>
<sequence>MLATYGIDPSRKPGQASVGARERGTVFSEDFNPGGKVKQKQGREPRHAGMTKPGSLMPAALGRAHTRDERRNDWQPSPPRGRWSPPRDSRSRSRSRSRSPRRRHPR</sequence>
<organism evidence="2">
    <name type="scientific">Haptolina ericina</name>
    <dbReference type="NCBI Taxonomy" id="156174"/>
    <lineage>
        <taxon>Eukaryota</taxon>
        <taxon>Haptista</taxon>
        <taxon>Haptophyta</taxon>
        <taxon>Prymnesiophyceae</taxon>
        <taxon>Prymnesiales</taxon>
        <taxon>Prymnesiaceae</taxon>
        <taxon>Haptolina</taxon>
    </lineage>
</organism>
<gene>
    <name evidence="2" type="ORF">HERI1096_LOCUS17707</name>
</gene>
<feature type="region of interest" description="Disordered" evidence="1">
    <location>
        <begin position="1"/>
        <end position="106"/>
    </location>
</feature>